<dbReference type="InterPro" id="IPR050109">
    <property type="entry name" value="HTH-type_TetR-like_transc_reg"/>
</dbReference>
<feature type="domain" description="HTH tetR-type" evidence="5">
    <location>
        <begin position="6"/>
        <end position="66"/>
    </location>
</feature>
<dbReference type="SUPFAM" id="SSF46689">
    <property type="entry name" value="Homeodomain-like"/>
    <property type="match status" value="1"/>
</dbReference>
<proteinExistence type="predicted"/>
<evidence type="ECO:0000256" key="2">
    <source>
        <dbReference type="ARBA" id="ARBA00023125"/>
    </source>
</evidence>
<dbReference type="PANTHER" id="PTHR30055">
    <property type="entry name" value="HTH-TYPE TRANSCRIPTIONAL REGULATOR RUTR"/>
    <property type="match status" value="1"/>
</dbReference>
<organism evidence="6 7">
    <name type="scientific">Actinotalea soli</name>
    <dbReference type="NCBI Taxonomy" id="2819234"/>
    <lineage>
        <taxon>Bacteria</taxon>
        <taxon>Bacillati</taxon>
        <taxon>Actinomycetota</taxon>
        <taxon>Actinomycetes</taxon>
        <taxon>Micrococcales</taxon>
        <taxon>Cellulomonadaceae</taxon>
        <taxon>Actinotalea</taxon>
    </lineage>
</organism>
<evidence type="ECO:0000313" key="7">
    <source>
        <dbReference type="Proteomes" id="UP000664209"/>
    </source>
</evidence>
<sequence>MTSRTERTRAALQGAALQLFTERGFDHVTVEEVATAAGVSHMTFFRYFPTKEAVVLDDPYDPVLGDAVRAQPAALSPLERVRRALLMAWGTLPEPGEDETRARVALVAGHDGLRAKAWANNQRTQDVLADALVEDGVPPLEAQVAAGACLGALMAALLDWGAGGEGGLGDRISSALGQLAPPPIAEGVP</sequence>
<dbReference type="RefSeq" id="WP_208053913.1">
    <property type="nucleotide sequence ID" value="NZ_JAGEMK010000001.1"/>
</dbReference>
<protein>
    <submittedName>
        <fullName evidence="6">TetR family transcriptional regulator</fullName>
    </submittedName>
</protein>
<dbReference type="InterPro" id="IPR009057">
    <property type="entry name" value="Homeodomain-like_sf"/>
</dbReference>
<gene>
    <name evidence="6" type="ORF">J4G33_00310</name>
</gene>
<comment type="caution">
    <text evidence="6">The sequence shown here is derived from an EMBL/GenBank/DDBJ whole genome shotgun (WGS) entry which is preliminary data.</text>
</comment>
<evidence type="ECO:0000256" key="1">
    <source>
        <dbReference type="ARBA" id="ARBA00023015"/>
    </source>
</evidence>
<evidence type="ECO:0000259" key="5">
    <source>
        <dbReference type="PROSITE" id="PS50977"/>
    </source>
</evidence>
<dbReference type="Gene3D" id="1.10.357.10">
    <property type="entry name" value="Tetracycline Repressor, domain 2"/>
    <property type="match status" value="1"/>
</dbReference>
<dbReference type="GO" id="GO:0000976">
    <property type="term" value="F:transcription cis-regulatory region binding"/>
    <property type="evidence" value="ECO:0007669"/>
    <property type="project" value="TreeGrafter"/>
</dbReference>
<keyword evidence="2 4" id="KW-0238">DNA-binding</keyword>
<accession>A0A939LMY4</accession>
<name>A0A939LMY4_9CELL</name>
<evidence type="ECO:0000256" key="4">
    <source>
        <dbReference type="PROSITE-ProRule" id="PRU00335"/>
    </source>
</evidence>
<keyword evidence="1" id="KW-0805">Transcription regulation</keyword>
<dbReference type="AlphaFoldDB" id="A0A939LMY4"/>
<dbReference type="PROSITE" id="PS50977">
    <property type="entry name" value="HTH_TETR_2"/>
    <property type="match status" value="1"/>
</dbReference>
<reference evidence="6" key="1">
    <citation type="submission" date="2021-03" db="EMBL/GenBank/DDBJ databases">
        <title>Actinotalea soli sp. nov., isolated from soil.</title>
        <authorList>
            <person name="Ping W."/>
            <person name="Zhang J."/>
        </authorList>
    </citation>
    <scope>NUCLEOTIDE SEQUENCE</scope>
    <source>
        <strain evidence="6">BY-33</strain>
    </source>
</reference>
<evidence type="ECO:0000256" key="3">
    <source>
        <dbReference type="ARBA" id="ARBA00023163"/>
    </source>
</evidence>
<dbReference type="Pfam" id="PF17754">
    <property type="entry name" value="TetR_C_14"/>
    <property type="match status" value="1"/>
</dbReference>
<dbReference type="EMBL" id="JAGEMK010000001">
    <property type="protein sequence ID" value="MBO1750239.1"/>
    <property type="molecule type" value="Genomic_DNA"/>
</dbReference>
<dbReference type="InterPro" id="IPR001647">
    <property type="entry name" value="HTH_TetR"/>
</dbReference>
<dbReference type="Pfam" id="PF00440">
    <property type="entry name" value="TetR_N"/>
    <property type="match status" value="1"/>
</dbReference>
<evidence type="ECO:0000313" key="6">
    <source>
        <dbReference type="EMBL" id="MBO1750239.1"/>
    </source>
</evidence>
<dbReference type="PANTHER" id="PTHR30055:SF234">
    <property type="entry name" value="HTH-TYPE TRANSCRIPTIONAL REGULATOR BETI"/>
    <property type="match status" value="1"/>
</dbReference>
<dbReference type="Proteomes" id="UP000664209">
    <property type="component" value="Unassembled WGS sequence"/>
</dbReference>
<dbReference type="InterPro" id="IPR041347">
    <property type="entry name" value="MftR_C"/>
</dbReference>
<keyword evidence="3" id="KW-0804">Transcription</keyword>
<feature type="DNA-binding region" description="H-T-H motif" evidence="4">
    <location>
        <begin position="29"/>
        <end position="48"/>
    </location>
</feature>
<keyword evidence="7" id="KW-1185">Reference proteome</keyword>
<dbReference type="GO" id="GO:0003700">
    <property type="term" value="F:DNA-binding transcription factor activity"/>
    <property type="evidence" value="ECO:0007669"/>
    <property type="project" value="TreeGrafter"/>
</dbReference>
<dbReference type="Gene3D" id="1.10.10.60">
    <property type="entry name" value="Homeodomain-like"/>
    <property type="match status" value="1"/>
</dbReference>
<dbReference type="PRINTS" id="PR00455">
    <property type="entry name" value="HTHTETR"/>
</dbReference>